<evidence type="ECO:0000313" key="3">
    <source>
        <dbReference type="EMBL" id="SFC01585.1"/>
    </source>
</evidence>
<evidence type="ECO:0000313" key="4">
    <source>
        <dbReference type="Proteomes" id="UP000199046"/>
    </source>
</evidence>
<dbReference type="STRING" id="402385.SAMN05421848_0229"/>
<reference evidence="4" key="1">
    <citation type="submission" date="2016-10" db="EMBL/GenBank/DDBJ databases">
        <authorList>
            <person name="Varghese N."/>
            <person name="Submissions S."/>
        </authorList>
    </citation>
    <scope>NUCLEOTIDE SEQUENCE [LARGE SCALE GENOMIC DNA]</scope>
    <source>
        <strain evidence="4">DSM 23439</strain>
    </source>
</reference>
<dbReference type="OrthoDB" id="6181416at2"/>
<keyword evidence="1" id="KW-0129">CBS domain</keyword>
<evidence type="ECO:0000256" key="1">
    <source>
        <dbReference type="PROSITE-ProRule" id="PRU00703"/>
    </source>
</evidence>
<dbReference type="Gene3D" id="3.10.580.10">
    <property type="entry name" value="CBS-domain"/>
    <property type="match status" value="1"/>
</dbReference>
<organism evidence="3 4">
    <name type="scientific">Kushneria avicenniae</name>
    <dbReference type="NCBI Taxonomy" id="402385"/>
    <lineage>
        <taxon>Bacteria</taxon>
        <taxon>Pseudomonadati</taxon>
        <taxon>Pseudomonadota</taxon>
        <taxon>Gammaproteobacteria</taxon>
        <taxon>Oceanospirillales</taxon>
        <taxon>Halomonadaceae</taxon>
        <taxon>Kushneria</taxon>
    </lineage>
</organism>
<dbReference type="Pfam" id="PF00571">
    <property type="entry name" value="CBS"/>
    <property type="match status" value="1"/>
</dbReference>
<dbReference type="AlphaFoldDB" id="A0A1I1FQH1"/>
<dbReference type="EMBL" id="FOLY01000001">
    <property type="protein sequence ID" value="SFC01585.1"/>
    <property type="molecule type" value="Genomic_DNA"/>
</dbReference>
<proteinExistence type="predicted"/>
<gene>
    <name evidence="3" type="ORF">SAMN05421848_0229</name>
</gene>
<dbReference type="InterPro" id="IPR046342">
    <property type="entry name" value="CBS_dom_sf"/>
</dbReference>
<feature type="domain" description="CBS" evidence="2">
    <location>
        <begin position="47"/>
        <end position="106"/>
    </location>
</feature>
<dbReference type="PROSITE" id="PS51371">
    <property type="entry name" value="CBS"/>
    <property type="match status" value="2"/>
</dbReference>
<evidence type="ECO:0000259" key="2">
    <source>
        <dbReference type="PROSITE" id="PS51371"/>
    </source>
</evidence>
<dbReference type="SUPFAM" id="SSF54631">
    <property type="entry name" value="CBS-domain pair"/>
    <property type="match status" value="1"/>
</dbReference>
<feature type="domain" description="CBS" evidence="2">
    <location>
        <begin position="118"/>
        <end position="189"/>
    </location>
</feature>
<dbReference type="RefSeq" id="WP_090129991.1">
    <property type="nucleotide sequence ID" value="NZ_FOLY01000001.1"/>
</dbReference>
<accession>A0A1I1FQH1</accession>
<protein>
    <submittedName>
        <fullName evidence="3">CBS domain-containing protein</fullName>
    </submittedName>
</protein>
<keyword evidence="4" id="KW-1185">Reference proteome</keyword>
<name>A0A1I1FQH1_9GAMM</name>
<sequence>MNTTPTPYSSLPLKEMDSVTSICRPGHHTASASLDMDSPALSLLTDFQQVRAFTVSHESSVDDALQTMKQNSIHMLLVINGDGEFTGVISARILFGGSAITRAMQERGIDRTDVTVDMIKLPREEMHAIDYERIQRATLGDLVQTLKTSGDRHVLVTDHDENGGLRIRGVISAREVSNALGVDLDHPPEAHSFSAIRSVVLGHDL</sequence>
<dbReference type="Proteomes" id="UP000199046">
    <property type="component" value="Unassembled WGS sequence"/>
</dbReference>
<dbReference type="InterPro" id="IPR000644">
    <property type="entry name" value="CBS_dom"/>
</dbReference>